<proteinExistence type="predicted"/>
<evidence type="ECO:0000259" key="2">
    <source>
        <dbReference type="PROSITE" id="PS50937"/>
    </source>
</evidence>
<dbReference type="PROSITE" id="PS50937">
    <property type="entry name" value="HTH_MERR_2"/>
    <property type="match status" value="1"/>
</dbReference>
<dbReference type="RefSeq" id="WP_135949578.1">
    <property type="nucleotide sequence ID" value="NZ_SRYO01000006.1"/>
</dbReference>
<protein>
    <submittedName>
        <fullName evidence="3">MerR family transcriptional regulator</fullName>
    </submittedName>
</protein>
<dbReference type="PANTHER" id="PTHR30204">
    <property type="entry name" value="REDOX-CYCLING DRUG-SENSING TRANSCRIPTIONAL ACTIVATOR SOXR"/>
    <property type="match status" value="1"/>
</dbReference>
<comment type="caution">
    <text evidence="3">The sequence shown here is derived from an EMBL/GenBank/DDBJ whole genome shotgun (WGS) entry which is preliminary data.</text>
</comment>
<dbReference type="InterPro" id="IPR047057">
    <property type="entry name" value="MerR_fam"/>
</dbReference>
<dbReference type="GO" id="GO:0003700">
    <property type="term" value="F:DNA-binding transcription factor activity"/>
    <property type="evidence" value="ECO:0007669"/>
    <property type="project" value="InterPro"/>
</dbReference>
<dbReference type="SUPFAM" id="SSF46955">
    <property type="entry name" value="Putative DNA-binding domain"/>
    <property type="match status" value="1"/>
</dbReference>
<gene>
    <name evidence="3" type="ORF">E5344_10495</name>
</gene>
<dbReference type="PRINTS" id="PR00040">
    <property type="entry name" value="HTHMERR"/>
</dbReference>
<evidence type="ECO:0000256" key="1">
    <source>
        <dbReference type="ARBA" id="ARBA00023125"/>
    </source>
</evidence>
<accession>A0A4S2D4I7</accession>
<dbReference type="PANTHER" id="PTHR30204:SF98">
    <property type="entry name" value="HTH-TYPE TRANSCRIPTIONAL REGULATOR ADHR"/>
    <property type="match status" value="1"/>
</dbReference>
<dbReference type="Gene3D" id="1.10.1660.10">
    <property type="match status" value="1"/>
</dbReference>
<dbReference type="AlphaFoldDB" id="A0A4S2D4I7"/>
<keyword evidence="1" id="KW-0238">DNA-binding</keyword>
<dbReference type="SMART" id="SM00422">
    <property type="entry name" value="HTH_MERR"/>
    <property type="match status" value="1"/>
</dbReference>
<reference evidence="3 4" key="1">
    <citation type="submission" date="2019-04" db="EMBL/GenBank/DDBJ databases">
        <title>Microbes associate with the intestines of laboratory mice.</title>
        <authorList>
            <person name="Navarre W."/>
            <person name="Wong E."/>
            <person name="Huang K."/>
            <person name="Tropini C."/>
            <person name="Ng K."/>
            <person name="Yu B."/>
        </authorList>
    </citation>
    <scope>NUCLEOTIDE SEQUENCE [LARGE SCALE GENOMIC DNA]</scope>
    <source>
        <strain evidence="3 4">NM46_B2-13</strain>
    </source>
</reference>
<dbReference type="EMBL" id="SRYO01000006">
    <property type="protein sequence ID" value="TGY36196.1"/>
    <property type="molecule type" value="Genomic_DNA"/>
</dbReference>
<name>A0A4S2D4I7_9MICO</name>
<sequence length="125" mass="13732">MTTMLTMGEAVAASGLSADTLRYYEDEGIIGPLERDHRNHRVFSDSDLAWIGVVTCMKDAGLGIDDLRTFADLLHGSRGAVNPVDFLRERRAALEERRRVLSRAIAVMDDKIAHFRGGVSEAGTV</sequence>
<dbReference type="OrthoDB" id="5242095at2"/>
<dbReference type="Pfam" id="PF13411">
    <property type="entry name" value="MerR_1"/>
    <property type="match status" value="1"/>
</dbReference>
<dbReference type="InterPro" id="IPR009061">
    <property type="entry name" value="DNA-bd_dom_put_sf"/>
</dbReference>
<feature type="domain" description="HTH merR-type" evidence="2">
    <location>
        <begin position="4"/>
        <end position="73"/>
    </location>
</feature>
<organism evidence="3 4">
    <name type="scientific">Microbacterium laevaniformans</name>
    <dbReference type="NCBI Taxonomy" id="36807"/>
    <lineage>
        <taxon>Bacteria</taxon>
        <taxon>Bacillati</taxon>
        <taxon>Actinomycetota</taxon>
        <taxon>Actinomycetes</taxon>
        <taxon>Micrococcales</taxon>
        <taxon>Microbacteriaceae</taxon>
        <taxon>Microbacterium</taxon>
    </lineage>
</organism>
<dbReference type="InterPro" id="IPR000551">
    <property type="entry name" value="MerR-type_HTH_dom"/>
</dbReference>
<evidence type="ECO:0000313" key="3">
    <source>
        <dbReference type="EMBL" id="TGY36196.1"/>
    </source>
</evidence>
<dbReference type="GO" id="GO:0003677">
    <property type="term" value="F:DNA binding"/>
    <property type="evidence" value="ECO:0007669"/>
    <property type="project" value="UniProtKB-KW"/>
</dbReference>
<evidence type="ECO:0000313" key="4">
    <source>
        <dbReference type="Proteomes" id="UP000309893"/>
    </source>
</evidence>
<dbReference type="Proteomes" id="UP000309893">
    <property type="component" value="Unassembled WGS sequence"/>
</dbReference>